<dbReference type="RefSeq" id="WP_377716977.1">
    <property type="nucleotide sequence ID" value="NZ_JBHTJM010000011.1"/>
</dbReference>
<keyword evidence="1" id="KW-0812">Transmembrane</keyword>
<dbReference type="Proteomes" id="UP001596997">
    <property type="component" value="Unassembled WGS sequence"/>
</dbReference>
<name>A0ABW3I5Q9_9FLAO</name>
<dbReference type="Pfam" id="PF04020">
    <property type="entry name" value="Phage_holin_4_2"/>
    <property type="match status" value="1"/>
</dbReference>
<evidence type="ECO:0000313" key="2">
    <source>
        <dbReference type="EMBL" id="MFD0965123.1"/>
    </source>
</evidence>
<evidence type="ECO:0000313" key="3">
    <source>
        <dbReference type="Proteomes" id="UP001596997"/>
    </source>
</evidence>
<proteinExistence type="predicted"/>
<feature type="transmembrane region" description="Helical" evidence="1">
    <location>
        <begin position="53"/>
        <end position="80"/>
    </location>
</feature>
<keyword evidence="1" id="KW-1133">Transmembrane helix</keyword>
<dbReference type="InterPro" id="IPR007165">
    <property type="entry name" value="Phage_holin_4_2"/>
</dbReference>
<dbReference type="PANTHER" id="PTHR37309:SF1">
    <property type="entry name" value="SLR0284 PROTEIN"/>
    <property type="match status" value="1"/>
</dbReference>
<feature type="transmembrane region" description="Helical" evidence="1">
    <location>
        <begin position="28"/>
        <end position="46"/>
    </location>
</feature>
<keyword evidence="1" id="KW-0472">Membrane</keyword>
<protein>
    <submittedName>
        <fullName evidence="2">Phage holin family protein</fullName>
    </submittedName>
</protein>
<evidence type="ECO:0000256" key="1">
    <source>
        <dbReference type="SAM" id="Phobius"/>
    </source>
</evidence>
<accession>A0ABW3I5Q9</accession>
<dbReference type="EMBL" id="JBHTJM010000011">
    <property type="protein sequence ID" value="MFD0965123.1"/>
    <property type="molecule type" value="Genomic_DNA"/>
</dbReference>
<dbReference type="PANTHER" id="PTHR37309">
    <property type="entry name" value="SLR0284 PROTEIN"/>
    <property type="match status" value="1"/>
</dbReference>
<reference evidence="3" key="1">
    <citation type="journal article" date="2019" name="Int. J. Syst. Evol. Microbiol.">
        <title>The Global Catalogue of Microorganisms (GCM) 10K type strain sequencing project: providing services to taxonomists for standard genome sequencing and annotation.</title>
        <authorList>
            <consortium name="The Broad Institute Genomics Platform"/>
            <consortium name="The Broad Institute Genome Sequencing Center for Infectious Disease"/>
            <person name="Wu L."/>
            <person name="Ma J."/>
        </authorList>
    </citation>
    <scope>NUCLEOTIDE SEQUENCE [LARGE SCALE GENOMIC DNA]</scope>
    <source>
        <strain evidence="3">CCUG 62114</strain>
    </source>
</reference>
<sequence>MNYILRILLSALAVFVLAHILPGITVSSYISAVVVAVLLGFLNTIIRPVLVVLTIPVTIVTLGLFLLVINAIIVMLAGYFVSGFTVSGLLPAIVFSVLLSISQSILHKLVKEDKKS</sequence>
<organism evidence="2 3">
    <name type="scientific">Pseudofulvibacter geojedonensis</name>
    <dbReference type="NCBI Taxonomy" id="1123758"/>
    <lineage>
        <taxon>Bacteria</taxon>
        <taxon>Pseudomonadati</taxon>
        <taxon>Bacteroidota</taxon>
        <taxon>Flavobacteriia</taxon>
        <taxon>Flavobacteriales</taxon>
        <taxon>Flavobacteriaceae</taxon>
        <taxon>Pseudofulvibacter</taxon>
    </lineage>
</organism>
<feature type="transmembrane region" description="Helical" evidence="1">
    <location>
        <begin position="86"/>
        <end position="106"/>
    </location>
</feature>
<comment type="caution">
    <text evidence="2">The sequence shown here is derived from an EMBL/GenBank/DDBJ whole genome shotgun (WGS) entry which is preliminary data.</text>
</comment>
<gene>
    <name evidence="2" type="ORF">ACFQ1O_13985</name>
</gene>
<keyword evidence="3" id="KW-1185">Reference proteome</keyword>